<keyword evidence="6" id="KW-1185">Reference proteome</keyword>
<evidence type="ECO:0000259" key="4">
    <source>
        <dbReference type="Pfam" id="PF20737"/>
    </source>
</evidence>
<dbReference type="Pfam" id="PF20737">
    <property type="entry name" value="Glyco_hydro127C"/>
    <property type="match status" value="1"/>
</dbReference>
<dbReference type="SUPFAM" id="SSF48208">
    <property type="entry name" value="Six-hairpin glycosidases"/>
    <property type="match status" value="1"/>
</dbReference>
<evidence type="ECO:0000259" key="3">
    <source>
        <dbReference type="Pfam" id="PF20736"/>
    </source>
</evidence>
<reference evidence="6" key="1">
    <citation type="journal article" date="2019" name="Int. J. Syst. Evol. Microbiol.">
        <title>The Global Catalogue of Microorganisms (GCM) 10K type strain sequencing project: providing services to taxonomists for standard genome sequencing and annotation.</title>
        <authorList>
            <consortium name="The Broad Institute Genomics Platform"/>
            <consortium name="The Broad Institute Genome Sequencing Center for Infectious Disease"/>
            <person name="Wu L."/>
            <person name="Ma J."/>
        </authorList>
    </citation>
    <scope>NUCLEOTIDE SEQUENCE [LARGE SCALE GENOMIC DNA]</scope>
    <source>
        <strain evidence="6">CCM 7043</strain>
    </source>
</reference>
<keyword evidence="5" id="KW-0378">Hydrolase</keyword>
<dbReference type="InterPro" id="IPR049046">
    <property type="entry name" value="Beta-AFase-like_GH127_middle"/>
</dbReference>
<dbReference type="Proteomes" id="UP001597338">
    <property type="component" value="Unassembled WGS sequence"/>
</dbReference>
<dbReference type="InterPro" id="IPR049049">
    <property type="entry name" value="Beta-AFase-like_GH127_C"/>
</dbReference>
<evidence type="ECO:0000259" key="2">
    <source>
        <dbReference type="Pfam" id="PF07944"/>
    </source>
</evidence>
<dbReference type="RefSeq" id="WP_377196834.1">
    <property type="nucleotide sequence ID" value="NZ_JBHUHF010000001.1"/>
</dbReference>
<dbReference type="PANTHER" id="PTHR43465:SF2">
    <property type="entry name" value="DUF1680 DOMAIN PROTEIN (AFU_ORTHOLOGUE AFUA_1G08910)"/>
    <property type="match status" value="1"/>
</dbReference>
<organism evidence="5 6">
    <name type="scientific">Promicromonospora aerolata</name>
    <dbReference type="NCBI Taxonomy" id="195749"/>
    <lineage>
        <taxon>Bacteria</taxon>
        <taxon>Bacillati</taxon>
        <taxon>Actinomycetota</taxon>
        <taxon>Actinomycetes</taxon>
        <taxon>Micrococcales</taxon>
        <taxon>Promicromonosporaceae</taxon>
        <taxon>Promicromonospora</taxon>
    </lineage>
</organism>
<name>A0ABW4V8D4_9MICO</name>
<feature type="compositionally biased region" description="Low complexity" evidence="1">
    <location>
        <begin position="15"/>
        <end position="37"/>
    </location>
</feature>
<accession>A0ABW4V8D4</accession>
<gene>
    <name evidence="5" type="ORF">ACFSL2_05255</name>
</gene>
<comment type="caution">
    <text evidence="5">The sequence shown here is derived from an EMBL/GenBank/DDBJ whole genome shotgun (WGS) entry which is preliminary data.</text>
</comment>
<dbReference type="InterPro" id="IPR049174">
    <property type="entry name" value="Beta-AFase-like"/>
</dbReference>
<protein>
    <submittedName>
        <fullName evidence="5">Glycoside hydrolase family 127 protein</fullName>
    </submittedName>
</protein>
<sequence length="677" mass="73046">MPSDTTTGAHRRAARLGTTPATTPAATTAPARPAGRPLGAEHVALTDDLLGRWQRRNGERTLPHVIAQVRTSGVLDNFRRVAHATGKPFRGRYPFADTDVYKTLEAAAYELARAEAAGGSVTSNSAAGSNTTGNSTAAVRAFYEEALALVTAAQADDGYLSSFHQGADATVPPWSDLAGGHELYNLGHLVQGALAGVRRLGDHRLLTVARRFAELVVDRFGPGGRAEYCGHPQVEVALVELYRETGHEPYLRQAEVFVERRGSGLFATAPSGPAYYADHAPLRDLDTVSGHAVRMVYLAAGATDVAIERRDRARIEHLLRLWDDMVRTKSYVTGGIGSRHSDEAFGDRYELPSDRAYAETCAAVGTMQWGWRLFLATGSAAVLDHVERVLYNGFAAGVSRDGTRFFYDNPLQRRPDHLDGRPADPAEPLRRPWFGCACCPPNVARWISGLQDHVALETPDGLTVALLTACRVRSAALSVEVVTDYPWDGRVTVRVLDARDAPATLTVRVPGWATTPRATVDGTSVSMDAPDGWLRLTRAWRRGQEVVLDLPMPARLVTAHPAVDATRGAVAAVRGPVVHCLEQADSPVPLDEVVVHDVGAAPPSDGAARDPVLAHALTAHVSRRPAPSDDPYPAADRTDPDRTDPPTPSTTTPVALVPYHLWANREPGAMRVWLPHT</sequence>
<evidence type="ECO:0000313" key="5">
    <source>
        <dbReference type="EMBL" id="MFD2024912.1"/>
    </source>
</evidence>
<dbReference type="GO" id="GO:0016787">
    <property type="term" value="F:hydrolase activity"/>
    <property type="evidence" value="ECO:0007669"/>
    <property type="project" value="UniProtKB-KW"/>
</dbReference>
<dbReference type="PANTHER" id="PTHR43465">
    <property type="entry name" value="DUF1680 DOMAIN PROTEIN (AFU_ORTHOLOGUE AFUA_1G08910)"/>
    <property type="match status" value="1"/>
</dbReference>
<evidence type="ECO:0000313" key="6">
    <source>
        <dbReference type="Proteomes" id="UP001597338"/>
    </source>
</evidence>
<dbReference type="EMBL" id="JBHUHF010000001">
    <property type="protein sequence ID" value="MFD2024912.1"/>
    <property type="molecule type" value="Genomic_DNA"/>
</dbReference>
<feature type="region of interest" description="Disordered" evidence="1">
    <location>
        <begin position="1"/>
        <end position="37"/>
    </location>
</feature>
<feature type="domain" description="Non-reducing end beta-L-arabinofuranosidase-like GH127 catalytic" evidence="2">
    <location>
        <begin position="42"/>
        <end position="451"/>
    </location>
</feature>
<dbReference type="InterPro" id="IPR008928">
    <property type="entry name" value="6-hairpin_glycosidase_sf"/>
</dbReference>
<dbReference type="Pfam" id="PF20736">
    <property type="entry name" value="Glyco_hydro127M"/>
    <property type="match status" value="1"/>
</dbReference>
<dbReference type="Pfam" id="PF07944">
    <property type="entry name" value="Beta-AFase-like_GH127_cat"/>
    <property type="match status" value="1"/>
</dbReference>
<dbReference type="InterPro" id="IPR012878">
    <property type="entry name" value="Beta-AFase-like_GH127_cat"/>
</dbReference>
<feature type="domain" description="Non-reducing end beta-L-arabinofuranosidase-like GH127 middle" evidence="3">
    <location>
        <begin position="464"/>
        <end position="552"/>
    </location>
</feature>
<proteinExistence type="predicted"/>
<evidence type="ECO:0000256" key="1">
    <source>
        <dbReference type="SAM" id="MobiDB-lite"/>
    </source>
</evidence>
<feature type="region of interest" description="Disordered" evidence="1">
    <location>
        <begin position="620"/>
        <end position="653"/>
    </location>
</feature>
<feature type="domain" description="Non-reducing end beta-L-arabinofuranosidase-like GH127 C-terminal" evidence="4">
    <location>
        <begin position="555"/>
        <end position="675"/>
    </location>
</feature>